<proteinExistence type="predicted"/>
<organism evidence="2 3">
    <name type="scientific">Hemibagrus guttatus</name>
    <dbReference type="NCBI Taxonomy" id="175788"/>
    <lineage>
        <taxon>Eukaryota</taxon>
        <taxon>Metazoa</taxon>
        <taxon>Chordata</taxon>
        <taxon>Craniata</taxon>
        <taxon>Vertebrata</taxon>
        <taxon>Euteleostomi</taxon>
        <taxon>Actinopterygii</taxon>
        <taxon>Neopterygii</taxon>
        <taxon>Teleostei</taxon>
        <taxon>Ostariophysi</taxon>
        <taxon>Siluriformes</taxon>
        <taxon>Bagridae</taxon>
        <taxon>Hemibagrus</taxon>
    </lineage>
</organism>
<feature type="region of interest" description="Disordered" evidence="1">
    <location>
        <begin position="435"/>
        <end position="454"/>
    </location>
</feature>
<feature type="compositionally biased region" description="Polar residues" evidence="1">
    <location>
        <begin position="435"/>
        <end position="445"/>
    </location>
</feature>
<dbReference type="GO" id="GO:1902230">
    <property type="term" value="P:negative regulation of intrinsic apoptotic signaling pathway in response to DNA damage"/>
    <property type="evidence" value="ECO:0007669"/>
    <property type="project" value="InterPro"/>
</dbReference>
<dbReference type="GO" id="GO:0005634">
    <property type="term" value="C:nucleus"/>
    <property type="evidence" value="ECO:0007669"/>
    <property type="project" value="TreeGrafter"/>
</dbReference>
<dbReference type="InterPro" id="IPR012340">
    <property type="entry name" value="NA-bd_OB-fold"/>
</dbReference>
<name>A0AAE0QKB2_9TELE</name>
<comment type="caution">
    <text evidence="2">The sequence shown here is derived from an EMBL/GenBank/DDBJ whole genome shotgun (WGS) entry which is preliminary data.</text>
</comment>
<dbReference type="PANTHER" id="PTHR35537:SF1">
    <property type="entry name" value="DNA DAMAGE-INDUCED APOPTOSIS SUPPRESSOR PROTEIN"/>
    <property type="match status" value="1"/>
</dbReference>
<dbReference type="EMBL" id="JAUCMX010000014">
    <property type="protein sequence ID" value="KAK3523921.1"/>
    <property type="molecule type" value="Genomic_DNA"/>
</dbReference>
<evidence type="ECO:0000256" key="1">
    <source>
        <dbReference type="SAM" id="MobiDB-lite"/>
    </source>
</evidence>
<evidence type="ECO:0008006" key="4">
    <source>
        <dbReference type="Google" id="ProtNLM"/>
    </source>
</evidence>
<gene>
    <name evidence="2" type="ORF">QTP70_016724</name>
</gene>
<evidence type="ECO:0000313" key="3">
    <source>
        <dbReference type="Proteomes" id="UP001274896"/>
    </source>
</evidence>
<keyword evidence="3" id="KW-1185">Reference proteome</keyword>
<dbReference type="InterPro" id="IPR043522">
    <property type="entry name" value="DDIAS"/>
</dbReference>
<dbReference type="Gene3D" id="2.40.50.140">
    <property type="entry name" value="Nucleic acid-binding proteins"/>
    <property type="match status" value="1"/>
</dbReference>
<dbReference type="GO" id="GO:0005737">
    <property type="term" value="C:cytoplasm"/>
    <property type="evidence" value="ECO:0007669"/>
    <property type="project" value="TreeGrafter"/>
</dbReference>
<evidence type="ECO:0000313" key="2">
    <source>
        <dbReference type="EMBL" id="KAK3523921.1"/>
    </source>
</evidence>
<dbReference type="AlphaFoldDB" id="A0AAE0QKB2"/>
<sequence>MNCIFRLPVYTIFSYRSRCHKCGFTCDTQNVAYRFRLSLKVSRDTSLFGVTVFGGCMNPFFGITAGGLQRFLESEKFEGPQRLQQLLIKAVEDCFIGKGLVFGFKLSGRDAESCLLGEHTAESVQYLSCQVIPPHGAFLGVTVFAYLQSLMQANARSDCTLEAGGQWQQKDSLVSSFDHTLPLCQKSCSINSNDGLTLPPPWHAVSNLDLCFSPEETRGSSLTEVSVDNESQESLVLQYPNDVQSTKFSPFMLSESKHSEHNRLSTSHKSLFNASFISPIKTTSCDHTSEHLNQWASKDCLSQINASFPEKSLFNHNSFALDDAPLSETLGDFVSTAELQIVNQKVLSPSERAQATTENSVLLENNTIPTDPSLVRSLHSSLPVLTPLRDVTNDKKSLERKNRKRKSFSVSKRTTKLSCVSKRLLSCDIKDVASNRNGGTRMQSHATKEQENQSSGYKDVYNFSADLFQQSSMNILDISESSFSNADIRKQDCLVDIKVSEPNISSFHFAPSLQSTPIVDPSIQHPYRQPHKLSKKWSGFHWSKKSITQTSLIRVLQNNTNNRQGLQLDKSKFNQTSDSVIETSEILAGGSELKVDMKHTPGESALTTNINDCSRDLFDPSF</sequence>
<accession>A0AAE0QKB2</accession>
<dbReference type="Proteomes" id="UP001274896">
    <property type="component" value="Unassembled WGS sequence"/>
</dbReference>
<protein>
    <recommendedName>
        <fullName evidence="4">DNA damage-induced apoptosis suppressor protein</fullName>
    </recommendedName>
</protein>
<reference evidence="2" key="1">
    <citation type="submission" date="2023-06" db="EMBL/GenBank/DDBJ databases">
        <title>Male Hemibagrus guttatus genome.</title>
        <authorList>
            <person name="Bian C."/>
        </authorList>
    </citation>
    <scope>NUCLEOTIDE SEQUENCE</scope>
    <source>
        <strain evidence="2">Male_cb2023</strain>
        <tissue evidence="2">Muscle</tissue>
    </source>
</reference>
<dbReference type="SUPFAM" id="SSF50249">
    <property type="entry name" value="Nucleic acid-binding proteins"/>
    <property type="match status" value="1"/>
</dbReference>
<dbReference type="PANTHER" id="PTHR35537">
    <property type="entry name" value="DNA DAMAGE-INDUCIBLE APOPTOSIS SUPPRESSOR PROTEIN DDIAS"/>
    <property type="match status" value="1"/>
</dbReference>